<name>M3AYV4_PSEFD</name>
<dbReference type="RefSeq" id="XP_007927672.1">
    <property type="nucleotide sequence ID" value="XM_007929481.1"/>
</dbReference>
<sequence length="168" mass="18829">MAQQDPVDIAIAALEDVRQHEESLRKKAEEFPHPTKPARDLKAAVENIYGLRTGQAQHKSTDLVKVSTLSAAQIKMIADTWKNITNEAVNESRKRRLHSWSAGEIVGCASTRVTLGKRTQWHGEPWVACQLGRDATQPCFRNGAGMKYFVVLPGSKKKAEKGEEFHYF</sequence>
<dbReference type="AlphaFoldDB" id="M3AYV4"/>
<evidence type="ECO:0000313" key="1">
    <source>
        <dbReference type="EMBL" id="EME82348.1"/>
    </source>
</evidence>
<dbReference type="KEGG" id="pfj:MYCFIDRAFT_82272"/>
<proteinExistence type="predicted"/>
<gene>
    <name evidence="1" type="ORF">MYCFIDRAFT_82272</name>
</gene>
<dbReference type="OrthoDB" id="10502420at2759"/>
<accession>M3AYV4</accession>
<protein>
    <submittedName>
        <fullName evidence="1">Uncharacterized protein</fullName>
    </submittedName>
</protein>
<evidence type="ECO:0000313" key="2">
    <source>
        <dbReference type="Proteomes" id="UP000016932"/>
    </source>
</evidence>
<dbReference type="GeneID" id="19341922"/>
<keyword evidence="2" id="KW-1185">Reference proteome</keyword>
<reference evidence="1 2" key="1">
    <citation type="journal article" date="2012" name="PLoS Pathog.">
        <title>Diverse lifestyles and strategies of plant pathogenesis encoded in the genomes of eighteen Dothideomycetes fungi.</title>
        <authorList>
            <person name="Ohm R.A."/>
            <person name="Feau N."/>
            <person name="Henrissat B."/>
            <person name="Schoch C.L."/>
            <person name="Horwitz B.A."/>
            <person name="Barry K.W."/>
            <person name="Condon B.J."/>
            <person name="Copeland A.C."/>
            <person name="Dhillon B."/>
            <person name="Glaser F."/>
            <person name="Hesse C.N."/>
            <person name="Kosti I."/>
            <person name="LaButti K."/>
            <person name="Lindquist E.A."/>
            <person name="Lucas S."/>
            <person name="Salamov A.A."/>
            <person name="Bradshaw R.E."/>
            <person name="Ciuffetti L."/>
            <person name="Hamelin R.C."/>
            <person name="Kema G.H.J."/>
            <person name="Lawrence C."/>
            <person name="Scott J.A."/>
            <person name="Spatafora J.W."/>
            <person name="Turgeon B.G."/>
            <person name="de Wit P.J.G.M."/>
            <person name="Zhong S."/>
            <person name="Goodwin S.B."/>
            <person name="Grigoriev I.V."/>
        </authorList>
    </citation>
    <scope>NUCLEOTIDE SEQUENCE [LARGE SCALE GENOMIC DNA]</scope>
    <source>
        <strain evidence="1 2">CIRAD86</strain>
    </source>
</reference>
<dbReference type="Proteomes" id="UP000016932">
    <property type="component" value="Unassembled WGS sequence"/>
</dbReference>
<organism evidence="1 2">
    <name type="scientific">Pseudocercospora fijiensis (strain CIRAD86)</name>
    <name type="common">Black leaf streak disease fungus</name>
    <name type="synonym">Mycosphaerella fijiensis</name>
    <dbReference type="NCBI Taxonomy" id="383855"/>
    <lineage>
        <taxon>Eukaryota</taxon>
        <taxon>Fungi</taxon>
        <taxon>Dikarya</taxon>
        <taxon>Ascomycota</taxon>
        <taxon>Pezizomycotina</taxon>
        <taxon>Dothideomycetes</taxon>
        <taxon>Dothideomycetidae</taxon>
        <taxon>Mycosphaerellales</taxon>
        <taxon>Mycosphaerellaceae</taxon>
        <taxon>Pseudocercospora</taxon>
    </lineage>
</organism>
<dbReference type="VEuPathDB" id="FungiDB:MYCFIDRAFT_82272"/>
<dbReference type="HOGENOM" id="CLU_1587236_0_0_1"/>
<dbReference type="EMBL" id="KB446559">
    <property type="protein sequence ID" value="EME82348.1"/>
    <property type="molecule type" value="Genomic_DNA"/>
</dbReference>